<evidence type="ECO:0000256" key="5">
    <source>
        <dbReference type="SAM" id="Phobius"/>
    </source>
</evidence>
<feature type="transmembrane region" description="Helical" evidence="5">
    <location>
        <begin position="329"/>
        <end position="348"/>
    </location>
</feature>
<dbReference type="WBParaSite" id="Pan_g545.t1">
    <property type="protein sequence ID" value="Pan_g545.t1"/>
    <property type="gene ID" value="Pan_g545"/>
</dbReference>
<feature type="transmembrane region" description="Helical" evidence="5">
    <location>
        <begin position="231"/>
        <end position="259"/>
    </location>
</feature>
<dbReference type="AlphaFoldDB" id="A0A7E4W0L9"/>
<dbReference type="CDD" id="cd07042">
    <property type="entry name" value="STAS_SulP_like_sulfate_transporter"/>
    <property type="match status" value="1"/>
</dbReference>
<keyword evidence="4 5" id="KW-0472">Membrane</keyword>
<dbReference type="Gene3D" id="3.30.750.24">
    <property type="entry name" value="STAS domain"/>
    <property type="match status" value="1"/>
</dbReference>
<feature type="transmembrane region" description="Helical" evidence="5">
    <location>
        <begin position="193"/>
        <end position="211"/>
    </location>
</feature>
<dbReference type="GO" id="GO:0016020">
    <property type="term" value="C:membrane"/>
    <property type="evidence" value="ECO:0007669"/>
    <property type="project" value="UniProtKB-SubCell"/>
</dbReference>
<dbReference type="InterPro" id="IPR018045">
    <property type="entry name" value="S04_transporter_CS"/>
</dbReference>
<feature type="transmembrane region" description="Helical" evidence="5">
    <location>
        <begin position="271"/>
        <end position="293"/>
    </location>
</feature>
<dbReference type="PROSITE" id="PS01130">
    <property type="entry name" value="SLC26A"/>
    <property type="match status" value="1"/>
</dbReference>
<dbReference type="PANTHER" id="PTHR11814">
    <property type="entry name" value="SULFATE TRANSPORTER"/>
    <property type="match status" value="1"/>
</dbReference>
<evidence type="ECO:0000256" key="1">
    <source>
        <dbReference type="ARBA" id="ARBA00004141"/>
    </source>
</evidence>
<dbReference type="Pfam" id="PF01740">
    <property type="entry name" value="STAS"/>
    <property type="match status" value="1"/>
</dbReference>
<dbReference type="PROSITE" id="PS50801">
    <property type="entry name" value="STAS"/>
    <property type="match status" value="1"/>
</dbReference>
<keyword evidence="3 5" id="KW-1133">Transmembrane helix</keyword>
<keyword evidence="2 5" id="KW-0812">Transmembrane</keyword>
<dbReference type="InterPro" id="IPR001902">
    <property type="entry name" value="SLC26A/SulP_fam"/>
</dbReference>
<accession>A0A7E4W0L9</accession>
<evidence type="ECO:0000256" key="4">
    <source>
        <dbReference type="ARBA" id="ARBA00023136"/>
    </source>
</evidence>
<dbReference type="InterPro" id="IPR002645">
    <property type="entry name" value="STAS_dom"/>
</dbReference>
<dbReference type="InterPro" id="IPR011547">
    <property type="entry name" value="SLC26A/SulP_dom"/>
</dbReference>
<name>A0A7E4W0L9_PANRE</name>
<protein>
    <submittedName>
        <fullName evidence="8">STAS domain-containing protein</fullName>
    </submittedName>
</protein>
<reference evidence="8" key="2">
    <citation type="submission" date="2020-10" db="UniProtKB">
        <authorList>
            <consortium name="WormBaseParasite"/>
        </authorList>
    </citation>
    <scope>IDENTIFICATION</scope>
</reference>
<dbReference type="InterPro" id="IPR036513">
    <property type="entry name" value="STAS_dom_sf"/>
</dbReference>
<feature type="transmembrane region" description="Helical" evidence="5">
    <location>
        <begin position="44"/>
        <end position="61"/>
    </location>
</feature>
<feature type="domain" description="STAS" evidence="6">
    <location>
        <begin position="511"/>
        <end position="625"/>
    </location>
</feature>
<comment type="subcellular location">
    <subcellularLocation>
        <location evidence="1">Membrane</location>
        <topology evidence="1">Multi-pass membrane protein</topology>
    </subcellularLocation>
</comment>
<dbReference type="NCBIfam" id="TIGR00815">
    <property type="entry name" value="sulP"/>
    <property type="match status" value="1"/>
</dbReference>
<dbReference type="Proteomes" id="UP000492821">
    <property type="component" value="Unassembled WGS sequence"/>
</dbReference>
<organism evidence="7 8">
    <name type="scientific">Panagrellus redivivus</name>
    <name type="common">Microworm</name>
    <dbReference type="NCBI Taxonomy" id="6233"/>
    <lineage>
        <taxon>Eukaryota</taxon>
        <taxon>Metazoa</taxon>
        <taxon>Ecdysozoa</taxon>
        <taxon>Nematoda</taxon>
        <taxon>Chromadorea</taxon>
        <taxon>Rhabditida</taxon>
        <taxon>Tylenchina</taxon>
        <taxon>Panagrolaimomorpha</taxon>
        <taxon>Panagrolaimoidea</taxon>
        <taxon>Panagrolaimidae</taxon>
        <taxon>Panagrellus</taxon>
    </lineage>
</organism>
<evidence type="ECO:0000313" key="8">
    <source>
        <dbReference type="WBParaSite" id="Pan_g545.t1"/>
    </source>
</evidence>
<reference evidence="7" key="1">
    <citation type="journal article" date="2013" name="Genetics">
        <title>The draft genome and transcriptome of Panagrellus redivivus are shaped by the harsh demands of a free-living lifestyle.</title>
        <authorList>
            <person name="Srinivasan J."/>
            <person name="Dillman A.R."/>
            <person name="Macchietto M.G."/>
            <person name="Heikkinen L."/>
            <person name="Lakso M."/>
            <person name="Fracchia K.M."/>
            <person name="Antoshechkin I."/>
            <person name="Mortazavi A."/>
            <person name="Wong G."/>
            <person name="Sternberg P.W."/>
        </authorList>
    </citation>
    <scope>NUCLEOTIDE SEQUENCE [LARGE SCALE GENOMIC DNA]</scope>
    <source>
        <strain evidence="7">MT8872</strain>
    </source>
</reference>
<evidence type="ECO:0000313" key="7">
    <source>
        <dbReference type="Proteomes" id="UP000492821"/>
    </source>
</evidence>
<evidence type="ECO:0000259" key="6">
    <source>
        <dbReference type="PROSITE" id="PS50801"/>
    </source>
</evidence>
<feature type="transmembrane region" description="Helical" evidence="5">
    <location>
        <begin position="161"/>
        <end position="181"/>
    </location>
</feature>
<dbReference type="Pfam" id="PF00916">
    <property type="entry name" value="Sulfate_transp"/>
    <property type="match status" value="1"/>
</dbReference>
<sequence>MTEIRIVRDVLNQDDFEKQYEYYAFRESMSSRFRREIQKRTRKWSILNLITTLMPVLTWLPKYQLSYIMNDAVAGATIAILNIPQAMAYAALSGVPAVVGLYTSFFPPLLYMLFGTSRHISLGMFAVIALMTGTVESRLRSTDTHEHAIPSGTALADMESVQIITTLTLAIGLVLAVMALLQVHFVSAYLSDQLIAGFTSGAVFHVLWSQIPKIFAVKLPREHGIFKLIKIAYHFLGQLHNTNITSLIVSVACIVFLHLSKSYLNPIAAKYCPLPVPFELIVVIITTVLSNVLDFHGKHNVAVVGEIPTGFPAPHMPKWDRFNEVLPDAIIIAIVIYAVSFSVAKLFARKHQYPLNAAQEIRAISLTQILASFMSCHPACASLSRSAINSQLGTHTQVSAIVSSSIIFALFMWIGPLVEKLPLCVLASIIVVALKPMFMQLKDLPKLYRTSKVDFLIFLVSFLGTVLWDVSQGLTIALAFTLLTVIARIQYPKTLQVAEVSDTELYRDSRKFIHACENPAVVTFRFEAPLLFINVDVFKAQVTRIRNCDSSRSFFVVDCTAMPTIDKMGVDALIEASEDLRQRDIRCLIAGANEEVLSMLMACGAHAFIPRNSCFASVHDAVVYANSECRVGVETV</sequence>
<feature type="transmembrane region" description="Helical" evidence="5">
    <location>
        <begin position="420"/>
        <end position="438"/>
    </location>
</feature>
<dbReference type="SUPFAM" id="SSF52091">
    <property type="entry name" value="SpoIIaa-like"/>
    <property type="match status" value="1"/>
</dbReference>
<dbReference type="GO" id="GO:0008271">
    <property type="term" value="F:secondary active sulfate transmembrane transporter activity"/>
    <property type="evidence" value="ECO:0007669"/>
    <property type="project" value="InterPro"/>
</dbReference>
<feature type="transmembrane region" description="Helical" evidence="5">
    <location>
        <begin position="450"/>
        <end position="468"/>
    </location>
</feature>
<proteinExistence type="predicted"/>
<evidence type="ECO:0000256" key="2">
    <source>
        <dbReference type="ARBA" id="ARBA00022692"/>
    </source>
</evidence>
<keyword evidence="7" id="KW-1185">Reference proteome</keyword>
<evidence type="ECO:0000256" key="3">
    <source>
        <dbReference type="ARBA" id="ARBA00022989"/>
    </source>
</evidence>